<evidence type="ECO:0000313" key="1">
    <source>
        <dbReference type="EMBL" id="GMH16168.1"/>
    </source>
</evidence>
<comment type="caution">
    <text evidence="1">The sequence shown here is derived from an EMBL/GenBank/DDBJ whole genome shotgun (WGS) entry which is preliminary data.</text>
</comment>
<proteinExistence type="predicted"/>
<gene>
    <name evidence="1" type="ORF">Nepgr_018009</name>
</gene>
<accession>A0AAD3XT27</accession>
<dbReference type="EMBL" id="BSYO01000016">
    <property type="protein sequence ID" value="GMH16168.1"/>
    <property type="molecule type" value="Genomic_DNA"/>
</dbReference>
<dbReference type="AlphaFoldDB" id="A0AAD3XT27"/>
<protein>
    <submittedName>
        <fullName evidence="1">Uncharacterized protein</fullName>
    </submittedName>
</protein>
<keyword evidence="2" id="KW-1185">Reference proteome</keyword>
<organism evidence="1 2">
    <name type="scientific">Nepenthes gracilis</name>
    <name type="common">Slender pitcher plant</name>
    <dbReference type="NCBI Taxonomy" id="150966"/>
    <lineage>
        <taxon>Eukaryota</taxon>
        <taxon>Viridiplantae</taxon>
        <taxon>Streptophyta</taxon>
        <taxon>Embryophyta</taxon>
        <taxon>Tracheophyta</taxon>
        <taxon>Spermatophyta</taxon>
        <taxon>Magnoliopsida</taxon>
        <taxon>eudicotyledons</taxon>
        <taxon>Gunneridae</taxon>
        <taxon>Pentapetalae</taxon>
        <taxon>Caryophyllales</taxon>
        <taxon>Nepenthaceae</taxon>
        <taxon>Nepenthes</taxon>
    </lineage>
</organism>
<evidence type="ECO:0000313" key="2">
    <source>
        <dbReference type="Proteomes" id="UP001279734"/>
    </source>
</evidence>
<dbReference type="Proteomes" id="UP001279734">
    <property type="component" value="Unassembled WGS sequence"/>
</dbReference>
<name>A0AAD3XT27_NEPGR</name>
<reference evidence="1" key="1">
    <citation type="submission" date="2023-05" db="EMBL/GenBank/DDBJ databases">
        <title>Nepenthes gracilis genome sequencing.</title>
        <authorList>
            <person name="Fukushima K."/>
        </authorList>
    </citation>
    <scope>NUCLEOTIDE SEQUENCE</scope>
    <source>
        <strain evidence="1">SING2019-196</strain>
    </source>
</reference>
<sequence length="239" mass="27025">MVVEALLDSENRVIDSDLDDVSSQSTKEWNDEDIANDPMYFALWCLLGGDDSRAYFKSIIKNQHGFLLDFFELYWNDVTKSTKDKFRSLFPLKEDFLNCPSGAYFETLRLLNSKSSTQDVSALHHFRKATHQNQDAITGSATPAVASAKSAANYRCIIYLLSKTVGQSRQLTAWSTSTTAPTAILHSPTKVESIYTINMHLPLAISQLQHRQRSSNIKCSYNTDQEIQHKTAFPSCRQQ</sequence>